<dbReference type="EMBL" id="JASEJX010000014">
    <property type="protein sequence ID" value="KAK4515834.1"/>
    <property type="molecule type" value="Genomic_DNA"/>
</dbReference>
<dbReference type="PANTHER" id="PTHR38406:SF1">
    <property type="entry name" value="TRANSCRIPTIONAL REPRESSOR OPI1"/>
    <property type="match status" value="1"/>
</dbReference>
<evidence type="ECO:0000313" key="3">
    <source>
        <dbReference type="Proteomes" id="UP001304243"/>
    </source>
</evidence>
<feature type="region of interest" description="Disordered" evidence="1">
    <location>
        <begin position="455"/>
        <end position="480"/>
    </location>
</feature>
<feature type="compositionally biased region" description="Polar residues" evidence="1">
    <location>
        <begin position="75"/>
        <end position="84"/>
    </location>
</feature>
<feature type="region of interest" description="Disordered" evidence="1">
    <location>
        <begin position="175"/>
        <end position="194"/>
    </location>
</feature>
<dbReference type="PANTHER" id="PTHR38406">
    <property type="entry name" value="TRANSCRIPTIONAL REPRESSOR OPI1"/>
    <property type="match status" value="1"/>
</dbReference>
<keyword evidence="3" id="KW-1185">Reference proteome</keyword>
<evidence type="ECO:0008006" key="4">
    <source>
        <dbReference type="Google" id="ProtNLM"/>
    </source>
</evidence>
<dbReference type="GO" id="GO:0005634">
    <property type="term" value="C:nucleus"/>
    <property type="evidence" value="ECO:0007669"/>
    <property type="project" value="TreeGrafter"/>
</dbReference>
<dbReference type="AlphaFoldDB" id="A0AAN7DFV8"/>
<feature type="region of interest" description="Disordered" evidence="1">
    <location>
        <begin position="51"/>
        <end position="89"/>
    </location>
</feature>
<dbReference type="GeneID" id="89954478"/>
<comment type="caution">
    <text evidence="2">The sequence shown here is derived from an EMBL/GenBank/DDBJ whole genome shotgun (WGS) entry which is preliminary data.</text>
</comment>
<dbReference type="GO" id="GO:0003714">
    <property type="term" value="F:transcription corepressor activity"/>
    <property type="evidence" value="ECO:0007669"/>
    <property type="project" value="InterPro"/>
</dbReference>
<sequence>MTHNSSSPMSITQLVHSDINDIEDPDVKIAAEVLGDMARLSSIKKEIITLPPLSTPSTTPSSPLPTPTTSSFSTEQRLSFSSESTMDEDQYQRHQQQQNFIHRVSNIPLVNSALKAYESSKNSSSVMKYGAEMVESFAAPIYDKFGKHALSGVDEWGCKQLDKLEERYPKYVVSKDDSGSFTTMEEDEDDDDAKSATFALSRATLIDDESGLRKRRDSRDETSKHHKSKSRNTSRSTSPHRPSSSTHGITKPTPNRHRQQPLVRSKWHQIVLHASSAAGTTAAVISEESMKCLKYCLNWLQYASQHIDQQMNLLREFLVSLASRSKEITPDENTTTVANIKKEIVDTLRKVVQVVSKYAGSGLPEQAKASVRGFILALPTRWAILNSTTNSPTASPSMGPVTAHETSMKLLNFGGESVEMINSVAHVFSDTIERAELWLSRLRVVGVAGNRRSLQHSTAEVSSSSPPAGAPPAPEQMDLN</sequence>
<dbReference type="GO" id="GO:0030968">
    <property type="term" value="P:endoplasmic reticulum unfolded protein response"/>
    <property type="evidence" value="ECO:0007669"/>
    <property type="project" value="TreeGrafter"/>
</dbReference>
<dbReference type="GO" id="GO:0005783">
    <property type="term" value="C:endoplasmic reticulum"/>
    <property type="evidence" value="ECO:0007669"/>
    <property type="project" value="TreeGrafter"/>
</dbReference>
<dbReference type="RefSeq" id="XP_064682500.1">
    <property type="nucleotide sequence ID" value="XM_064829998.1"/>
</dbReference>
<accession>A0AAN7DFV8</accession>
<evidence type="ECO:0000256" key="1">
    <source>
        <dbReference type="SAM" id="MobiDB-lite"/>
    </source>
</evidence>
<dbReference type="Pfam" id="PF08618">
    <property type="entry name" value="Opi1"/>
    <property type="match status" value="1"/>
</dbReference>
<organism evidence="2 3">
    <name type="scientific">Mucor velutinosus</name>
    <dbReference type="NCBI Taxonomy" id="708070"/>
    <lineage>
        <taxon>Eukaryota</taxon>
        <taxon>Fungi</taxon>
        <taxon>Fungi incertae sedis</taxon>
        <taxon>Mucoromycota</taxon>
        <taxon>Mucoromycotina</taxon>
        <taxon>Mucoromycetes</taxon>
        <taxon>Mucorales</taxon>
        <taxon>Mucorineae</taxon>
        <taxon>Mucoraceae</taxon>
        <taxon>Mucor</taxon>
    </lineage>
</organism>
<dbReference type="GO" id="GO:0008654">
    <property type="term" value="P:phospholipid biosynthetic process"/>
    <property type="evidence" value="ECO:0007669"/>
    <property type="project" value="TreeGrafter"/>
</dbReference>
<feature type="region of interest" description="Disordered" evidence="1">
    <location>
        <begin position="209"/>
        <end position="261"/>
    </location>
</feature>
<reference evidence="2 3" key="1">
    <citation type="submission" date="2022-11" db="EMBL/GenBank/DDBJ databases">
        <title>Mucor velutinosus strain NIH1002 WGS.</title>
        <authorList>
            <person name="Subramanian P."/>
            <person name="Mullikin J.C."/>
            <person name="Segre J.A."/>
            <person name="Zelazny A.M."/>
        </authorList>
    </citation>
    <scope>NUCLEOTIDE SEQUENCE [LARGE SCALE GENOMIC DNA]</scope>
    <source>
        <strain evidence="2 3">NIH1002</strain>
    </source>
</reference>
<feature type="compositionally biased region" description="Low complexity" evidence="1">
    <location>
        <begin position="233"/>
        <end position="247"/>
    </location>
</feature>
<feature type="compositionally biased region" description="Low complexity" evidence="1">
    <location>
        <begin position="51"/>
        <end position="74"/>
    </location>
</feature>
<gene>
    <name evidence="2" type="ORF">ATC70_010792</name>
</gene>
<dbReference type="InterPro" id="IPR013927">
    <property type="entry name" value="TF_Opi1_Ccg-8"/>
</dbReference>
<name>A0AAN7DFV8_9FUNG</name>
<protein>
    <recommendedName>
        <fullName evidence="4">Transcription factor Opi1-domain-containing protein</fullName>
    </recommendedName>
</protein>
<dbReference type="Proteomes" id="UP001304243">
    <property type="component" value="Unassembled WGS sequence"/>
</dbReference>
<proteinExistence type="predicted"/>
<evidence type="ECO:0000313" key="2">
    <source>
        <dbReference type="EMBL" id="KAK4515834.1"/>
    </source>
</evidence>
<dbReference type="GO" id="GO:0006357">
    <property type="term" value="P:regulation of transcription by RNA polymerase II"/>
    <property type="evidence" value="ECO:0007669"/>
    <property type="project" value="TreeGrafter"/>
</dbReference>